<gene>
    <name evidence="2" type="ORF">JJB07_14125</name>
</gene>
<dbReference type="RefSeq" id="WP_201636095.1">
    <property type="nucleotide sequence ID" value="NZ_JAEQNB010000004.1"/>
</dbReference>
<proteinExistence type="predicted"/>
<reference evidence="2 3" key="1">
    <citation type="submission" date="2021-01" db="EMBL/GenBank/DDBJ databases">
        <title>Tumebacillus sp. strain ITR2 16S ribosomal RNA gene Genome sequencing and assembly.</title>
        <authorList>
            <person name="Kang M."/>
        </authorList>
    </citation>
    <scope>NUCLEOTIDE SEQUENCE [LARGE SCALE GENOMIC DNA]</scope>
    <source>
        <strain evidence="2 3">ITR2</strain>
    </source>
</reference>
<evidence type="ECO:0000313" key="2">
    <source>
        <dbReference type="EMBL" id="MBL0387774.1"/>
    </source>
</evidence>
<feature type="transmembrane region" description="Helical" evidence="1">
    <location>
        <begin position="58"/>
        <end position="75"/>
    </location>
</feature>
<keyword evidence="3" id="KW-1185">Reference proteome</keyword>
<dbReference type="Proteomes" id="UP000602284">
    <property type="component" value="Unassembled WGS sequence"/>
</dbReference>
<sequence>MFGNRAKSTELSAENSFTCAPLLAVMFLVVVEFFHNFYQDDINRLILWLTHADRVPSYVSIFVSIAILLLIGLLFDRQHDVAIGEEYIQIGNSPLHFYRPDEIREIKLKNGLLTIRTHTFRIWKWYHVKKPQRDVAHRMLCEWANEHGILYRIM</sequence>
<dbReference type="EMBL" id="JAEQNB010000004">
    <property type="protein sequence ID" value="MBL0387774.1"/>
    <property type="molecule type" value="Genomic_DNA"/>
</dbReference>
<comment type="caution">
    <text evidence="2">The sequence shown here is derived from an EMBL/GenBank/DDBJ whole genome shotgun (WGS) entry which is preliminary data.</text>
</comment>
<keyword evidence="1" id="KW-0472">Membrane</keyword>
<evidence type="ECO:0000313" key="3">
    <source>
        <dbReference type="Proteomes" id="UP000602284"/>
    </source>
</evidence>
<keyword evidence="1" id="KW-1133">Transmembrane helix</keyword>
<protein>
    <submittedName>
        <fullName evidence="2">Uncharacterized protein</fullName>
    </submittedName>
</protein>
<feature type="transmembrane region" description="Helical" evidence="1">
    <location>
        <begin position="20"/>
        <end position="38"/>
    </location>
</feature>
<accession>A0ABS1JBX3</accession>
<evidence type="ECO:0000256" key="1">
    <source>
        <dbReference type="SAM" id="Phobius"/>
    </source>
</evidence>
<keyword evidence="1" id="KW-0812">Transmembrane</keyword>
<organism evidence="2 3">
    <name type="scientific">Tumebacillus amylolyticus</name>
    <dbReference type="NCBI Taxonomy" id="2801339"/>
    <lineage>
        <taxon>Bacteria</taxon>
        <taxon>Bacillati</taxon>
        <taxon>Bacillota</taxon>
        <taxon>Bacilli</taxon>
        <taxon>Bacillales</taxon>
        <taxon>Alicyclobacillaceae</taxon>
        <taxon>Tumebacillus</taxon>
    </lineage>
</organism>
<name>A0ABS1JBX3_9BACL</name>